<evidence type="ECO:0000256" key="9">
    <source>
        <dbReference type="ARBA" id="ARBA00045533"/>
    </source>
</evidence>
<evidence type="ECO:0000256" key="2">
    <source>
        <dbReference type="ARBA" id="ARBA00004648"/>
    </source>
</evidence>
<evidence type="ECO:0000256" key="3">
    <source>
        <dbReference type="ARBA" id="ARBA00011035"/>
    </source>
</evidence>
<dbReference type="NCBIfam" id="TIGR02228">
    <property type="entry name" value="sigpep_I_arch"/>
    <property type="match status" value="1"/>
</dbReference>
<comment type="subcellular location">
    <subcellularLocation>
        <location evidence="2">Endoplasmic reticulum membrane</location>
        <topology evidence="2">Single-pass type II membrane protein</topology>
    </subcellularLocation>
</comment>
<dbReference type="EMBL" id="JARGDH010000006">
    <property type="protein sequence ID" value="KAL0265946.1"/>
    <property type="molecule type" value="Genomic_DNA"/>
</dbReference>
<name>A0AAW2H8A3_9NEOP</name>
<protein>
    <recommendedName>
        <fullName evidence="5 10">Signal peptidase complex catalytic subunit SEC11</fullName>
        <ecNumber evidence="4 10">3.4.21.89</ecNumber>
    </recommendedName>
</protein>
<dbReference type="GO" id="GO:0006465">
    <property type="term" value="P:signal peptide processing"/>
    <property type="evidence" value="ECO:0007669"/>
    <property type="project" value="UniProtKB-UniRule"/>
</dbReference>
<dbReference type="InterPro" id="IPR036286">
    <property type="entry name" value="LexA/Signal_pep-like_sf"/>
</dbReference>
<reference evidence="11" key="1">
    <citation type="journal article" date="2024" name="Gigascience">
        <title>Chromosome-level genome of the poultry shaft louse Menopon gallinae provides insight into the host-switching and adaptive evolution of parasitic lice.</title>
        <authorList>
            <person name="Xu Y."/>
            <person name="Ma L."/>
            <person name="Liu S."/>
            <person name="Liang Y."/>
            <person name="Liu Q."/>
            <person name="He Z."/>
            <person name="Tian L."/>
            <person name="Duan Y."/>
            <person name="Cai W."/>
            <person name="Li H."/>
            <person name="Song F."/>
        </authorList>
    </citation>
    <scope>NUCLEOTIDE SEQUENCE</scope>
    <source>
        <strain evidence="11">Cailab_2023a</strain>
    </source>
</reference>
<evidence type="ECO:0000256" key="10">
    <source>
        <dbReference type="RuleBase" id="RU362047"/>
    </source>
</evidence>
<dbReference type="GO" id="GO:0005787">
    <property type="term" value="C:signal peptidase complex"/>
    <property type="evidence" value="ECO:0007669"/>
    <property type="project" value="TreeGrafter"/>
</dbReference>
<keyword evidence="6 10" id="KW-0812">Transmembrane</keyword>
<dbReference type="AlphaFoldDB" id="A0AAW2H8A3"/>
<dbReference type="PRINTS" id="PR00728">
    <property type="entry name" value="SIGNALPTASE"/>
</dbReference>
<proteinExistence type="inferred from homology"/>
<organism evidence="11">
    <name type="scientific">Menopon gallinae</name>
    <name type="common">poultry shaft louse</name>
    <dbReference type="NCBI Taxonomy" id="328185"/>
    <lineage>
        <taxon>Eukaryota</taxon>
        <taxon>Metazoa</taxon>
        <taxon>Ecdysozoa</taxon>
        <taxon>Arthropoda</taxon>
        <taxon>Hexapoda</taxon>
        <taxon>Insecta</taxon>
        <taxon>Pterygota</taxon>
        <taxon>Neoptera</taxon>
        <taxon>Paraneoptera</taxon>
        <taxon>Psocodea</taxon>
        <taxon>Troctomorpha</taxon>
        <taxon>Phthiraptera</taxon>
        <taxon>Amblycera</taxon>
        <taxon>Menoponidae</taxon>
        <taxon>Menopon</taxon>
    </lineage>
</organism>
<dbReference type="CDD" id="cd06462">
    <property type="entry name" value="Peptidase_S24_S26"/>
    <property type="match status" value="1"/>
</dbReference>
<keyword evidence="8 10" id="KW-0472">Membrane</keyword>
<evidence type="ECO:0000256" key="6">
    <source>
        <dbReference type="ARBA" id="ARBA00022692"/>
    </source>
</evidence>
<dbReference type="GO" id="GO:0009003">
    <property type="term" value="F:signal peptidase activity"/>
    <property type="evidence" value="ECO:0007669"/>
    <property type="project" value="UniProtKB-EC"/>
</dbReference>
<dbReference type="EC" id="3.4.21.89" evidence="4 10"/>
<dbReference type="PANTHER" id="PTHR10806:SF6">
    <property type="entry name" value="SIGNAL PEPTIDASE COMPLEX CATALYTIC SUBUNIT SEC11"/>
    <property type="match status" value="1"/>
</dbReference>
<evidence type="ECO:0000256" key="8">
    <source>
        <dbReference type="ARBA" id="ARBA00023136"/>
    </source>
</evidence>
<evidence type="ECO:0000313" key="11">
    <source>
        <dbReference type="EMBL" id="KAL0265946.1"/>
    </source>
</evidence>
<keyword evidence="10" id="KW-0256">Endoplasmic reticulum</keyword>
<feature type="transmembrane region" description="Helical" evidence="10">
    <location>
        <begin position="141"/>
        <end position="159"/>
    </location>
</feature>
<evidence type="ECO:0000256" key="5">
    <source>
        <dbReference type="ARBA" id="ARBA00019685"/>
    </source>
</evidence>
<accession>A0AAW2H8A3</accession>
<gene>
    <name evidence="11" type="ORF">PYX00_011663</name>
</gene>
<dbReference type="PANTHER" id="PTHR10806">
    <property type="entry name" value="SIGNAL PEPTIDASE COMPLEX CATALYTIC SUBUNIT SEC11"/>
    <property type="match status" value="1"/>
</dbReference>
<keyword evidence="10" id="KW-0378">Hydrolase</keyword>
<feature type="transmembrane region" description="Helical" evidence="10">
    <location>
        <begin position="9"/>
        <end position="27"/>
    </location>
</feature>
<keyword evidence="10" id="KW-0645">Protease</keyword>
<comment type="subunit">
    <text evidence="10">Component of the signal peptidase complex.</text>
</comment>
<evidence type="ECO:0000256" key="7">
    <source>
        <dbReference type="ARBA" id="ARBA00022989"/>
    </source>
</evidence>
<keyword evidence="7 10" id="KW-1133">Transmembrane helix</keyword>
<evidence type="ECO:0000256" key="1">
    <source>
        <dbReference type="ARBA" id="ARBA00000677"/>
    </source>
</evidence>
<keyword evidence="10" id="KW-0735">Signal-anchor</keyword>
<dbReference type="SUPFAM" id="SSF51306">
    <property type="entry name" value="LexA/Signal peptidase"/>
    <property type="match status" value="1"/>
</dbReference>
<sequence length="163" mass="18787">MKRMTYRQLLHQGISAVYTFMGTYMLWKLIGVLLDNDSPVVVVLSESMSPGFRRGDILFLTPRTYTTGDMAVFQLRKGEIPIVHRVVRKYGPRALTKGDNNMSDDVMLYRRGQYMLNPEDVKSVVVGNLPFFGMLTIWVNSYAYVKVLVILFTALNVFFEREE</sequence>
<dbReference type="InterPro" id="IPR001733">
    <property type="entry name" value="Peptidase_S26B"/>
</dbReference>
<comment type="function">
    <text evidence="9">Catalytic component of the signal peptidase complex (SPC) which catalyzes the cleavage of N-terminal signal sequences from nascent proteins as they are translocated into the lumen of the endoplasmic reticulum. Specifically cleaves N-terminal signal peptides that contain a hydrophobic alpha-helix (h-region) shorter than 18-20 amino acids.</text>
</comment>
<evidence type="ECO:0000256" key="4">
    <source>
        <dbReference type="ARBA" id="ARBA00013208"/>
    </source>
</evidence>
<comment type="catalytic activity">
    <reaction evidence="1 10">
        <text>Cleavage of hydrophobic, N-terminal signal or leader sequences from secreted and periplasmic proteins.</text>
        <dbReference type="EC" id="3.4.21.89"/>
    </reaction>
</comment>
<comment type="similarity">
    <text evidence="3 10">Belongs to the peptidase S26B family.</text>
</comment>
<comment type="caution">
    <text evidence="11">The sequence shown here is derived from an EMBL/GenBank/DDBJ whole genome shotgun (WGS) entry which is preliminary data.</text>
</comment>